<name>A0A7K1LAK0_9ACTN</name>
<dbReference type="AlphaFoldDB" id="A0A7K1LAK0"/>
<dbReference type="EMBL" id="WOFH01000014">
    <property type="protein sequence ID" value="MUN41452.1"/>
    <property type="molecule type" value="Genomic_DNA"/>
</dbReference>
<evidence type="ECO:0000313" key="2">
    <source>
        <dbReference type="Proteomes" id="UP000432015"/>
    </source>
</evidence>
<reference evidence="1 2" key="1">
    <citation type="submission" date="2019-11" db="EMBL/GenBank/DDBJ databases">
        <authorList>
            <person name="Cao P."/>
        </authorList>
    </citation>
    <scope>NUCLEOTIDE SEQUENCE [LARGE SCALE GENOMIC DNA]</scope>
    <source>
        <strain evidence="1 2">NEAU-AAG5</strain>
    </source>
</reference>
<dbReference type="RefSeq" id="WP_156220622.1">
    <property type="nucleotide sequence ID" value="NZ_WOFH01000014.1"/>
</dbReference>
<proteinExistence type="predicted"/>
<gene>
    <name evidence="1" type="ORF">GNZ18_33395</name>
</gene>
<protein>
    <submittedName>
        <fullName evidence="1">Uncharacterized protein</fullName>
    </submittedName>
</protein>
<accession>A0A7K1LAK0</accession>
<sequence length="94" mass="10721">MSARWDRLAATLAEAGIATEVDRRTWHGETVCRITMRVDGGLITIGDTWRRGRWTGWQVTAEDTDDIVVREFPKTKKRAEVRQHVEEARAVLAS</sequence>
<keyword evidence="2" id="KW-1185">Reference proteome</keyword>
<dbReference type="Proteomes" id="UP000432015">
    <property type="component" value="Unassembled WGS sequence"/>
</dbReference>
<organism evidence="1 2">
    <name type="scientific">Actinomadura litoris</name>
    <dbReference type="NCBI Taxonomy" id="2678616"/>
    <lineage>
        <taxon>Bacteria</taxon>
        <taxon>Bacillati</taxon>
        <taxon>Actinomycetota</taxon>
        <taxon>Actinomycetes</taxon>
        <taxon>Streptosporangiales</taxon>
        <taxon>Thermomonosporaceae</taxon>
        <taxon>Actinomadura</taxon>
    </lineage>
</organism>
<evidence type="ECO:0000313" key="1">
    <source>
        <dbReference type="EMBL" id="MUN41452.1"/>
    </source>
</evidence>
<comment type="caution">
    <text evidence="1">The sequence shown here is derived from an EMBL/GenBank/DDBJ whole genome shotgun (WGS) entry which is preliminary data.</text>
</comment>